<protein>
    <recommendedName>
        <fullName evidence="3">UDP-N-acetylglucosamine diphosphorylase</fullName>
        <ecNumber evidence="3">2.7.7.23</ecNumber>
    </recommendedName>
</protein>
<name>A0A816CQ46_9BILA</name>
<organism evidence="7 9">
    <name type="scientific">Didymodactylos carnosus</name>
    <dbReference type="NCBI Taxonomy" id="1234261"/>
    <lineage>
        <taxon>Eukaryota</taxon>
        <taxon>Metazoa</taxon>
        <taxon>Spiralia</taxon>
        <taxon>Gnathifera</taxon>
        <taxon>Rotifera</taxon>
        <taxon>Eurotatoria</taxon>
        <taxon>Bdelloidea</taxon>
        <taxon>Philodinida</taxon>
        <taxon>Philodinidae</taxon>
        <taxon>Didymodactylos</taxon>
    </lineage>
</organism>
<reference evidence="7" key="1">
    <citation type="submission" date="2021-02" db="EMBL/GenBank/DDBJ databases">
        <authorList>
            <person name="Nowell W R."/>
        </authorList>
    </citation>
    <scope>NUCLEOTIDE SEQUENCE</scope>
</reference>
<dbReference type="EMBL" id="CAJNOQ010042766">
    <property type="protein sequence ID" value="CAF1628098.1"/>
    <property type="molecule type" value="Genomic_DNA"/>
</dbReference>
<evidence type="ECO:0000256" key="5">
    <source>
        <dbReference type="ARBA" id="ARBA00022695"/>
    </source>
</evidence>
<evidence type="ECO:0000313" key="7">
    <source>
        <dbReference type="EMBL" id="CAF1628098.1"/>
    </source>
</evidence>
<evidence type="ECO:0000256" key="6">
    <source>
        <dbReference type="ARBA" id="ARBA00048493"/>
    </source>
</evidence>
<dbReference type="Pfam" id="PF01704">
    <property type="entry name" value="UDPGP"/>
    <property type="match status" value="1"/>
</dbReference>
<gene>
    <name evidence="7" type="ORF">GPM918_LOCUS44181</name>
    <name evidence="8" type="ORF">SRO942_LOCUS45924</name>
</gene>
<dbReference type="OrthoDB" id="10051505at2759"/>
<dbReference type="EC" id="2.7.7.23" evidence="3"/>
<keyword evidence="9" id="KW-1185">Reference proteome</keyword>
<keyword evidence="5" id="KW-0548">Nucleotidyltransferase</keyword>
<dbReference type="GO" id="GO:0003977">
    <property type="term" value="F:UDP-N-acetylglucosamine diphosphorylase activity"/>
    <property type="evidence" value="ECO:0007669"/>
    <property type="project" value="UniProtKB-EC"/>
</dbReference>
<dbReference type="Proteomes" id="UP000663829">
    <property type="component" value="Unassembled WGS sequence"/>
</dbReference>
<feature type="non-terminal residue" evidence="7">
    <location>
        <position position="1"/>
    </location>
</feature>
<evidence type="ECO:0000256" key="1">
    <source>
        <dbReference type="ARBA" id="ARBA00005208"/>
    </source>
</evidence>
<dbReference type="Gene3D" id="3.90.550.10">
    <property type="entry name" value="Spore Coat Polysaccharide Biosynthesis Protein SpsA, Chain A"/>
    <property type="match status" value="1"/>
</dbReference>
<evidence type="ECO:0000256" key="3">
    <source>
        <dbReference type="ARBA" id="ARBA00012457"/>
    </source>
</evidence>
<evidence type="ECO:0000256" key="2">
    <source>
        <dbReference type="ARBA" id="ARBA00010401"/>
    </source>
</evidence>
<comment type="pathway">
    <text evidence="1">Nucleotide-sugar biosynthesis; UDP-N-acetyl-alpha-D-glucosamine biosynthesis; UDP-N-acetyl-alpha-D-glucosamine from N-acetyl-alpha-D-glucosamine 1-phosphate: step 1/1.</text>
</comment>
<dbReference type="GO" id="GO:0006048">
    <property type="term" value="P:UDP-N-acetylglucosamine biosynthetic process"/>
    <property type="evidence" value="ECO:0007669"/>
    <property type="project" value="TreeGrafter"/>
</dbReference>
<evidence type="ECO:0000256" key="4">
    <source>
        <dbReference type="ARBA" id="ARBA00022679"/>
    </source>
</evidence>
<keyword evidence="4" id="KW-0808">Transferase</keyword>
<dbReference type="SUPFAM" id="SSF53448">
    <property type="entry name" value="Nucleotide-diphospho-sugar transferases"/>
    <property type="match status" value="1"/>
</dbReference>
<dbReference type="EMBL" id="CAJOBC010110415">
    <property type="protein sequence ID" value="CAF4524405.1"/>
    <property type="molecule type" value="Genomic_DNA"/>
</dbReference>
<proteinExistence type="inferred from homology"/>
<comment type="similarity">
    <text evidence="2">Belongs to the UDPGP type 1 family.</text>
</comment>
<dbReference type="InterPro" id="IPR002618">
    <property type="entry name" value="UDPGP_fam"/>
</dbReference>
<evidence type="ECO:0000313" key="8">
    <source>
        <dbReference type="EMBL" id="CAF4524405.1"/>
    </source>
</evidence>
<evidence type="ECO:0000313" key="9">
    <source>
        <dbReference type="Proteomes" id="UP000663829"/>
    </source>
</evidence>
<dbReference type="InterPro" id="IPR029044">
    <property type="entry name" value="Nucleotide-diphossugar_trans"/>
</dbReference>
<comment type="catalytic activity">
    <reaction evidence="6">
        <text>N-acetyl-alpha-D-glucosamine 1-phosphate + UTP + H(+) = UDP-N-acetyl-alpha-D-glucosamine + diphosphate</text>
        <dbReference type="Rhea" id="RHEA:13509"/>
        <dbReference type="ChEBI" id="CHEBI:15378"/>
        <dbReference type="ChEBI" id="CHEBI:33019"/>
        <dbReference type="ChEBI" id="CHEBI:46398"/>
        <dbReference type="ChEBI" id="CHEBI:57705"/>
        <dbReference type="ChEBI" id="CHEBI:57776"/>
        <dbReference type="EC" id="2.7.7.23"/>
    </reaction>
</comment>
<dbReference type="PANTHER" id="PTHR11952:SF2">
    <property type="entry name" value="LD24639P"/>
    <property type="match status" value="1"/>
</dbReference>
<dbReference type="AlphaFoldDB" id="A0A816CQ46"/>
<sequence>VVKKSSPDEAVGVICKVKNRFQVVEYSEISSDTARRCKPDGELLFNAGNICNHFFSVNFLQAVCEDNENELRYHVAKKKIPCLGENGVKIESHKEPNGIKLEKFVFDVFPFSKTFAVWEVKREEEFSPLKTSEGSKDTPATCRRDLMAQHSRWLKQAGVEVPYTNK</sequence>
<comment type="caution">
    <text evidence="7">The sequence shown here is derived from an EMBL/GenBank/DDBJ whole genome shotgun (WGS) entry which is preliminary data.</text>
</comment>
<dbReference type="Proteomes" id="UP000681722">
    <property type="component" value="Unassembled WGS sequence"/>
</dbReference>
<dbReference type="PANTHER" id="PTHR11952">
    <property type="entry name" value="UDP- GLUCOSE PYROPHOSPHORYLASE"/>
    <property type="match status" value="1"/>
</dbReference>
<accession>A0A816CQ46</accession>
<dbReference type="InterPro" id="IPR039741">
    <property type="entry name" value="UDP-sugar_pyrophosphorylase"/>
</dbReference>